<evidence type="ECO:0000256" key="9">
    <source>
        <dbReference type="ARBA" id="ARBA00022741"/>
    </source>
</evidence>
<evidence type="ECO:0000256" key="4">
    <source>
        <dbReference type="ARBA" id="ARBA00011738"/>
    </source>
</evidence>
<dbReference type="STRING" id="361077.A0A151Z588"/>
<evidence type="ECO:0000256" key="21">
    <source>
        <dbReference type="ARBA" id="ARBA00061558"/>
    </source>
</evidence>
<evidence type="ECO:0000259" key="26">
    <source>
        <dbReference type="SMART" id="SM01003"/>
    </source>
</evidence>
<keyword evidence="17" id="KW-0496">Mitochondrion</keyword>
<dbReference type="InterPro" id="IPR026255">
    <property type="entry name" value="NADP_transhyd_a"/>
</dbReference>
<evidence type="ECO:0000256" key="13">
    <source>
        <dbReference type="ARBA" id="ARBA00022967"/>
    </source>
</evidence>
<keyword evidence="16" id="KW-0520">NAD</keyword>
<dbReference type="SMART" id="SM01002">
    <property type="entry name" value="AlaDh_PNT_C"/>
    <property type="match status" value="1"/>
</dbReference>
<dbReference type="SUPFAM" id="SSF52467">
    <property type="entry name" value="DHS-like NAD/FAD-binding domain"/>
    <property type="match status" value="1"/>
</dbReference>
<comment type="subcellular location">
    <subcellularLocation>
        <location evidence="2">Cell inner membrane</location>
        <topology evidence="2">Multi-pass membrane protein</topology>
    </subcellularLocation>
    <subcellularLocation>
        <location evidence="1">Mitochondrion inner membrane</location>
        <topology evidence="1">Multi-pass membrane protein</topology>
        <orientation evidence="1">Matrix side</orientation>
    </subcellularLocation>
</comment>
<feature type="transmembrane region" description="Helical" evidence="24">
    <location>
        <begin position="713"/>
        <end position="733"/>
    </location>
</feature>
<feature type="domain" description="Alanine dehydrogenase/pyridine nucleotide transhydrogenase NAD(H)-binding" evidence="25">
    <location>
        <begin position="275"/>
        <end position="439"/>
    </location>
</feature>
<dbReference type="Pfam" id="PF01262">
    <property type="entry name" value="AlaDh_PNT_C"/>
    <property type="match status" value="1"/>
</dbReference>
<name>A0A151Z588_TIELA</name>
<feature type="transmembrane region" description="Helical" evidence="24">
    <location>
        <begin position="568"/>
        <end position="589"/>
    </location>
</feature>
<dbReference type="CDD" id="cd05304">
    <property type="entry name" value="Rubrum_tdh"/>
    <property type="match status" value="1"/>
</dbReference>
<evidence type="ECO:0000256" key="3">
    <source>
        <dbReference type="ARBA" id="ARBA00005624"/>
    </source>
</evidence>
<keyword evidence="7" id="KW-0997">Cell inner membrane</keyword>
<dbReference type="FunFam" id="3.40.50.1220:FF:000002">
    <property type="entry name" value="NAD(P) transhydrogenase subunit beta"/>
    <property type="match status" value="1"/>
</dbReference>
<keyword evidence="14 24" id="KW-1133">Transmembrane helix</keyword>
<dbReference type="AlphaFoldDB" id="A0A151Z588"/>
<reference evidence="27 28" key="1">
    <citation type="submission" date="2015-12" db="EMBL/GenBank/DDBJ databases">
        <title>Dictyostelia acquired genes for synthesis and detection of signals that induce cell-type specialization by lateral gene transfer from prokaryotes.</title>
        <authorList>
            <person name="Gloeckner G."/>
            <person name="Schaap P."/>
        </authorList>
    </citation>
    <scope>NUCLEOTIDE SEQUENCE [LARGE SCALE GENOMIC DNA]</scope>
    <source>
        <strain evidence="27 28">TK</strain>
    </source>
</reference>
<evidence type="ECO:0000256" key="5">
    <source>
        <dbReference type="ARBA" id="ARBA00012943"/>
    </source>
</evidence>
<dbReference type="InterPro" id="IPR007886">
    <property type="entry name" value="AlaDH/PNT_N"/>
</dbReference>
<feature type="transmembrane region" description="Helical" evidence="24">
    <location>
        <begin position="543"/>
        <end position="562"/>
    </location>
</feature>
<dbReference type="NCBIfam" id="NF006942">
    <property type="entry name" value="PRK09424.1"/>
    <property type="match status" value="1"/>
</dbReference>
<evidence type="ECO:0000256" key="23">
    <source>
        <dbReference type="ARBA" id="ARBA00079255"/>
    </source>
</evidence>
<keyword evidence="6" id="KW-1003">Cell membrane</keyword>
<evidence type="ECO:0000256" key="22">
    <source>
        <dbReference type="ARBA" id="ARBA00074145"/>
    </source>
</evidence>
<feature type="transmembrane region" description="Helical" evidence="24">
    <location>
        <begin position="769"/>
        <end position="787"/>
    </location>
</feature>
<protein>
    <recommendedName>
        <fullName evidence="22">NAD(P) transhydrogenase, mitochondrial</fullName>
        <ecNumber evidence="5">7.1.1.1</ecNumber>
    </recommendedName>
    <alternativeName>
        <fullName evidence="23">Nicotinamide nucleotide transhydrogenase</fullName>
    </alternativeName>
</protein>
<evidence type="ECO:0000256" key="8">
    <source>
        <dbReference type="ARBA" id="ARBA00022692"/>
    </source>
</evidence>
<keyword evidence="11" id="KW-0521">NADP</keyword>
<dbReference type="Pfam" id="PF12769">
    <property type="entry name" value="PNTB_4TM"/>
    <property type="match status" value="1"/>
</dbReference>
<evidence type="ECO:0000256" key="15">
    <source>
        <dbReference type="ARBA" id="ARBA00022990"/>
    </source>
</evidence>
<keyword evidence="28" id="KW-1185">Reference proteome</keyword>
<dbReference type="InterPro" id="IPR024605">
    <property type="entry name" value="NADP_transhyd_a_C"/>
</dbReference>
<dbReference type="OrthoDB" id="37244at2759"/>
<evidence type="ECO:0000256" key="16">
    <source>
        <dbReference type="ARBA" id="ARBA00023027"/>
    </source>
</evidence>
<evidence type="ECO:0000313" key="28">
    <source>
        <dbReference type="Proteomes" id="UP000076078"/>
    </source>
</evidence>
<comment type="subunit">
    <text evidence="4">Homodimer.</text>
</comment>
<evidence type="ECO:0000256" key="14">
    <source>
        <dbReference type="ARBA" id="ARBA00022989"/>
    </source>
</evidence>
<accession>A0A151Z588</accession>
<keyword evidence="10" id="KW-0999">Mitochondrion inner membrane</keyword>
<dbReference type="NCBIfam" id="TIGR00561">
    <property type="entry name" value="pntA"/>
    <property type="match status" value="1"/>
</dbReference>
<dbReference type="Pfam" id="PF02233">
    <property type="entry name" value="PNTB"/>
    <property type="match status" value="1"/>
</dbReference>
<dbReference type="EC" id="7.1.1.1" evidence="5"/>
<feature type="transmembrane region" description="Helical" evidence="24">
    <location>
        <begin position="872"/>
        <end position="891"/>
    </location>
</feature>
<evidence type="ECO:0000313" key="27">
    <source>
        <dbReference type="EMBL" id="KYQ89126.1"/>
    </source>
</evidence>
<dbReference type="SUPFAM" id="SSF51735">
    <property type="entry name" value="NAD(P)-binding Rossmann-fold domains"/>
    <property type="match status" value="1"/>
</dbReference>
<dbReference type="InterPro" id="IPR007698">
    <property type="entry name" value="AlaDH/PNT_NAD(H)-bd"/>
</dbReference>
<comment type="caution">
    <text evidence="27">The sequence shown here is derived from an EMBL/GenBank/DDBJ whole genome shotgun (WGS) entry which is preliminary data.</text>
</comment>
<dbReference type="GO" id="GO:0005886">
    <property type="term" value="C:plasma membrane"/>
    <property type="evidence" value="ECO:0007669"/>
    <property type="project" value="UniProtKB-SubCell"/>
</dbReference>
<organism evidence="27 28">
    <name type="scientific">Tieghemostelium lacteum</name>
    <name type="common">Slime mold</name>
    <name type="synonym">Dictyostelium lacteum</name>
    <dbReference type="NCBI Taxonomy" id="361077"/>
    <lineage>
        <taxon>Eukaryota</taxon>
        <taxon>Amoebozoa</taxon>
        <taxon>Evosea</taxon>
        <taxon>Eumycetozoa</taxon>
        <taxon>Dictyostelia</taxon>
        <taxon>Dictyosteliales</taxon>
        <taxon>Raperosteliaceae</taxon>
        <taxon>Tieghemostelium</taxon>
    </lineage>
</organism>
<feature type="transmembrane region" description="Helical" evidence="24">
    <location>
        <begin position="927"/>
        <end position="947"/>
    </location>
</feature>
<evidence type="ECO:0000256" key="10">
    <source>
        <dbReference type="ARBA" id="ARBA00022792"/>
    </source>
</evidence>
<evidence type="ECO:0000259" key="25">
    <source>
        <dbReference type="SMART" id="SM01002"/>
    </source>
</evidence>
<keyword evidence="15" id="KW-0007">Acetylation</keyword>
<evidence type="ECO:0000256" key="2">
    <source>
        <dbReference type="ARBA" id="ARBA00004429"/>
    </source>
</evidence>
<dbReference type="EMBL" id="LODT01000042">
    <property type="protein sequence ID" value="KYQ89126.1"/>
    <property type="molecule type" value="Genomic_DNA"/>
</dbReference>
<feature type="transmembrane region" description="Helical" evidence="24">
    <location>
        <begin position="689"/>
        <end position="706"/>
    </location>
</feature>
<dbReference type="Pfam" id="PF05222">
    <property type="entry name" value="AlaDh_PNT_N"/>
    <property type="match status" value="1"/>
</dbReference>
<dbReference type="PANTHER" id="PTHR10160">
    <property type="entry name" value="NAD(P) TRANSHYDROGENASE"/>
    <property type="match status" value="1"/>
</dbReference>
<dbReference type="InterPro" id="IPR036291">
    <property type="entry name" value="NAD(P)-bd_dom_sf"/>
</dbReference>
<evidence type="ECO:0000256" key="18">
    <source>
        <dbReference type="ARBA" id="ARBA00023136"/>
    </source>
</evidence>
<evidence type="ECO:0000256" key="1">
    <source>
        <dbReference type="ARBA" id="ARBA00004292"/>
    </source>
</evidence>
<keyword evidence="9" id="KW-0547">Nucleotide-binding</keyword>
<dbReference type="InterPro" id="IPR029035">
    <property type="entry name" value="DHS-like_NAD/FAD-binding_dom"/>
</dbReference>
<dbReference type="GO" id="GO:0006740">
    <property type="term" value="P:NADPH regeneration"/>
    <property type="evidence" value="ECO:0007669"/>
    <property type="project" value="TreeGrafter"/>
</dbReference>
<dbReference type="FunFam" id="3.40.50.720:FF:000028">
    <property type="entry name" value="NAD(P) transhydrogenase subunit alpha"/>
    <property type="match status" value="1"/>
</dbReference>
<dbReference type="InParanoid" id="A0A151Z588"/>
<comment type="similarity">
    <text evidence="21">In the C-terminal section; belongs to the PNT beta subunit family.</text>
</comment>
<dbReference type="InterPro" id="IPR034300">
    <property type="entry name" value="PNTB-like"/>
</dbReference>
<feature type="transmembrane region" description="Helical" evidence="24">
    <location>
        <begin position="903"/>
        <end position="921"/>
    </location>
</feature>
<feature type="domain" description="Alanine dehydrogenase/pyridine nucleotide transhydrogenase N-terminal" evidence="26">
    <location>
        <begin position="125"/>
        <end position="266"/>
    </location>
</feature>
<keyword evidence="18 24" id="KW-0472">Membrane</keyword>
<evidence type="ECO:0000256" key="20">
    <source>
        <dbReference type="ARBA" id="ARBA00054910"/>
    </source>
</evidence>
<evidence type="ECO:0000256" key="6">
    <source>
        <dbReference type="ARBA" id="ARBA00022475"/>
    </source>
</evidence>
<dbReference type="SUPFAM" id="SSF52283">
    <property type="entry name" value="Formate/glycerate dehydrogenase catalytic domain-like"/>
    <property type="match status" value="1"/>
</dbReference>
<keyword evidence="12" id="KW-0809">Transit peptide</keyword>
<evidence type="ECO:0000256" key="19">
    <source>
        <dbReference type="ARBA" id="ARBA00048202"/>
    </source>
</evidence>
<comment type="similarity">
    <text evidence="3">In the N-terminal section; belongs to the AlaDH/PNT family.</text>
</comment>
<comment type="catalytic activity">
    <reaction evidence="19">
        <text>NAD(+) + NADPH + H(+)(in) = NADH + NADP(+) + H(+)(out)</text>
        <dbReference type="Rhea" id="RHEA:47992"/>
        <dbReference type="ChEBI" id="CHEBI:15378"/>
        <dbReference type="ChEBI" id="CHEBI:57540"/>
        <dbReference type="ChEBI" id="CHEBI:57783"/>
        <dbReference type="ChEBI" id="CHEBI:57945"/>
        <dbReference type="ChEBI" id="CHEBI:58349"/>
        <dbReference type="EC" id="7.1.1.1"/>
    </reaction>
</comment>
<feature type="transmembrane region" description="Helical" evidence="24">
    <location>
        <begin position="739"/>
        <end position="757"/>
    </location>
</feature>
<dbReference type="Proteomes" id="UP000076078">
    <property type="component" value="Unassembled WGS sequence"/>
</dbReference>
<gene>
    <name evidence="27" type="ORF">DLAC_10366</name>
</gene>
<dbReference type="GO" id="GO:0050661">
    <property type="term" value="F:NADP binding"/>
    <property type="evidence" value="ECO:0007669"/>
    <property type="project" value="TreeGrafter"/>
</dbReference>
<proteinExistence type="inferred from homology"/>
<feature type="transmembrane region" description="Helical" evidence="24">
    <location>
        <begin position="596"/>
        <end position="617"/>
    </location>
</feature>
<evidence type="ECO:0000256" key="11">
    <source>
        <dbReference type="ARBA" id="ARBA00022857"/>
    </source>
</evidence>
<evidence type="ECO:0000256" key="17">
    <source>
        <dbReference type="ARBA" id="ARBA00023128"/>
    </source>
</evidence>
<dbReference type="Gene3D" id="3.40.50.720">
    <property type="entry name" value="NAD(P)-binding Rossmann-like Domain"/>
    <property type="match status" value="2"/>
</dbReference>
<feature type="transmembrane region" description="Helical" evidence="24">
    <location>
        <begin position="663"/>
        <end position="683"/>
    </location>
</feature>
<dbReference type="OMA" id="EQCREVD"/>
<dbReference type="GO" id="GO:0008750">
    <property type="term" value="F:proton-translocating NAD(P)+ transhydrogenase activity"/>
    <property type="evidence" value="ECO:0007669"/>
    <property type="project" value="UniProtKB-EC"/>
</dbReference>
<evidence type="ECO:0000256" key="12">
    <source>
        <dbReference type="ARBA" id="ARBA00022946"/>
    </source>
</evidence>
<keyword evidence="8 24" id="KW-0812">Transmembrane</keyword>
<dbReference type="GO" id="GO:0005743">
    <property type="term" value="C:mitochondrial inner membrane"/>
    <property type="evidence" value="ECO:0007669"/>
    <property type="project" value="UniProtKB-SubCell"/>
</dbReference>
<dbReference type="SMART" id="SM01003">
    <property type="entry name" value="AlaDh_PNT_N"/>
    <property type="match status" value="1"/>
</dbReference>
<dbReference type="PANTHER" id="PTHR10160:SF19">
    <property type="entry name" value="PROTON-TRANSLOCATING NAD(P)(+) TRANSHYDROGENASE"/>
    <property type="match status" value="1"/>
</dbReference>
<keyword evidence="13" id="KW-1278">Translocase</keyword>
<evidence type="ECO:0000256" key="24">
    <source>
        <dbReference type="SAM" id="Phobius"/>
    </source>
</evidence>
<dbReference type="FunCoup" id="A0A151Z588">
    <property type="interactions" value="11"/>
</dbReference>
<dbReference type="Gene3D" id="3.40.50.1220">
    <property type="entry name" value="TPP-binding domain"/>
    <property type="match status" value="1"/>
</dbReference>
<evidence type="ECO:0000256" key="7">
    <source>
        <dbReference type="ARBA" id="ARBA00022519"/>
    </source>
</evidence>
<feature type="transmembrane region" description="Helical" evidence="24">
    <location>
        <begin position="623"/>
        <end position="643"/>
    </location>
</feature>
<feature type="transmembrane region" description="Helical" evidence="24">
    <location>
        <begin position="807"/>
        <end position="828"/>
    </location>
</feature>
<sequence>MNTLITFRKFSSKTTFNYLTSQYVNTNVQSNKQPTKQQFVSSILGGLNPKITNTTNGIFNSTPTSLLKSKNYLNTFESKSHLNQKLFYSTLKDSQIPNNTSTSSIEEILLSTKNKGVPYNELVIGVPHEIYQNEKRVALTPENVKTLMQKGFKEIYIEEGAGKGAKFLDSQYIEAGAKIGTASEIFKKSDILLKVRGLQYNSSLGKHEVEMLKEGATVISFIFPAQNQELIKLLSQKKATALAMDCIPRISRAQVFDALSSMANIAGYKAVIEAAAVFGRFFTGQITAAGRIPPCKVLVIGCGVSGLAAIGTAKNMGAIVRAFDTRAAAKEQVISMGGEFLEVHVKESGEGSGGYAKTMSKEFIDAEMALFLKQCKDVDIVITTALIPNQKSPILITKEMVEAMKPGSVIVDLAAENGGNCELTKPGESYNHRGVTILGYTDLPSRMSTQSSTLYSNNLTKFLLSITGGEQNTFKLDFTDEVIRGSTIVNKGMLIWPPPKKAIAPTAAPSPPLEQKKALTEQEKAELSKKEDESTYKITMKKVLGVGAAMASAVLLSIGMPVDFMISATTFTLASIIGYNAVWGVTPALHTPLMSITNAISGIVAIGGIHLMGGGYIPSTFGQILAASAVFIASINISGGFYITKRMLDMVRLQNEKKAYEYLYAIPALGFMGAYLASVGAGGEATNQMAYLVSSVMCILSISGLASPKTARLGNVLGMGGVGIGLLATIASIAPSPGLLAQIGALGAAGGAIGFYFSKRVGFTDLPQLTAAFHSFVGLAAVLASGASFLSDFQAFSDLDSIHKTAVYLGALIGGITFTGSLVAYGKLQGRIGSFKVTSKPYPLPNRNQINLSMAAANLATLGLFVSTSNPYLGMLCLGTTTILSFAQGALLVEGIGGGDTPVAITVLNSYSGWALVAEGFMLNNNILNIVGALVGSSGAILSYIMCKAMNRSLPNVIFGGYGTNSTVAGAVAKEITGKHTEVTGDEASSMILNSKKILIVPGFGMVLSKSQYPVAEMTKQLIENGFEVSYGIHPVAGRLPGHLNICLSEAKVPYDIVHEMDEVNPHMSTYDLVIVIGANDTVNSGALDDPSSLIYGMPIIEAHRAKSVLILKRSLGVGYAEISNPLFFMPHSRMLLGDAKNTCEQLKNSINKHFSESH</sequence>
<comment type="function">
    <text evidence="20">The transhydrogenation between NADH and NADP is coupled to respiration and ATP hydrolysis and functions as a proton pump across the membrane. May play a role in reactive oxygen species (ROS) detoxification in the adrenal gland.</text>
</comment>